<reference evidence="4 5" key="1">
    <citation type="submission" date="2019-01" db="EMBL/GenBank/DDBJ databases">
        <title>Oerskovia turbata Genome sequencing and assembly.</title>
        <authorList>
            <person name="Dou T."/>
        </authorList>
    </citation>
    <scope>NUCLEOTIDE SEQUENCE [LARGE SCALE GENOMIC DNA]</scope>
    <source>
        <strain evidence="3 4">JCM12123</strain>
        <strain evidence="2 5">JCM3160</strain>
    </source>
</reference>
<feature type="chain" id="PRO_5020404872" description="Peptidase inhibitor family I36" evidence="1">
    <location>
        <begin position="29"/>
        <end position="229"/>
    </location>
</feature>
<organism evidence="3 4">
    <name type="scientific">Oerskovia turbata</name>
    <dbReference type="NCBI Taxonomy" id="1713"/>
    <lineage>
        <taxon>Bacteria</taxon>
        <taxon>Bacillati</taxon>
        <taxon>Actinomycetota</taxon>
        <taxon>Actinomycetes</taxon>
        <taxon>Micrococcales</taxon>
        <taxon>Cellulomonadaceae</taxon>
        <taxon>Oerskovia</taxon>
    </lineage>
</organism>
<keyword evidence="5" id="KW-1185">Reference proteome</keyword>
<dbReference type="SUPFAM" id="SSF49695">
    <property type="entry name" value="gamma-Crystallin-like"/>
    <property type="match status" value="1"/>
</dbReference>
<dbReference type="EMBL" id="SDJQ01000003">
    <property type="protein sequence ID" value="RXR36422.1"/>
    <property type="molecule type" value="Genomic_DNA"/>
</dbReference>
<keyword evidence="1" id="KW-0732">Signal</keyword>
<evidence type="ECO:0000256" key="1">
    <source>
        <dbReference type="SAM" id="SignalP"/>
    </source>
</evidence>
<evidence type="ECO:0000313" key="5">
    <source>
        <dbReference type="Proteomes" id="UP000290517"/>
    </source>
</evidence>
<dbReference type="RefSeq" id="WP_129429450.1">
    <property type="nucleotide sequence ID" value="NZ_JOFV01000001.1"/>
</dbReference>
<name>A0A4Q1L191_9CELL</name>
<evidence type="ECO:0008006" key="6">
    <source>
        <dbReference type="Google" id="ProtNLM"/>
    </source>
</evidence>
<dbReference type="OrthoDB" id="5007281at2"/>
<gene>
    <name evidence="2" type="ORF">EQW73_06060</name>
    <name evidence="3" type="ORF">EQW78_02360</name>
</gene>
<evidence type="ECO:0000313" key="3">
    <source>
        <dbReference type="EMBL" id="RXR36422.1"/>
    </source>
</evidence>
<comment type="caution">
    <text evidence="3">The sequence shown here is derived from an EMBL/GenBank/DDBJ whole genome shotgun (WGS) entry which is preliminary data.</text>
</comment>
<accession>A0A4Q1L191</accession>
<evidence type="ECO:0000313" key="4">
    <source>
        <dbReference type="Proteomes" id="UP000289805"/>
    </source>
</evidence>
<dbReference type="Proteomes" id="UP000289805">
    <property type="component" value="Unassembled WGS sequence"/>
</dbReference>
<dbReference type="Gene3D" id="2.60.20.10">
    <property type="entry name" value="Crystallins"/>
    <property type="match status" value="1"/>
</dbReference>
<sequence length="229" mass="23549">MSRRTTRIAAVSAAILVAGALSATPALADGPEGPDLTSKSFTAEEEVCSVIAQPTPAGQDVAFTPAPTVQCFDTFGEAIESATGVPVTDPAVEAGEPEALRAFAQDLADQAQSRVADPGAKAAAPGTTMMLGVAYKGANHTGGNKVFWSNGGYGCMTGNTYGFPRLSPYLMNNNISSLNAYAGCWATLYDLENYVKGTSTNCVPFCATLGSMNDRASSIVFRPAGSGID</sequence>
<dbReference type="EMBL" id="SDJR01000003">
    <property type="protein sequence ID" value="RXR27010.1"/>
    <property type="molecule type" value="Genomic_DNA"/>
</dbReference>
<proteinExistence type="predicted"/>
<feature type="signal peptide" evidence="1">
    <location>
        <begin position="1"/>
        <end position="28"/>
    </location>
</feature>
<evidence type="ECO:0000313" key="2">
    <source>
        <dbReference type="EMBL" id="RXR27010.1"/>
    </source>
</evidence>
<protein>
    <recommendedName>
        <fullName evidence="6">Peptidase inhibitor family I36</fullName>
    </recommendedName>
</protein>
<dbReference type="Proteomes" id="UP000290517">
    <property type="component" value="Unassembled WGS sequence"/>
</dbReference>
<dbReference type="AlphaFoldDB" id="A0A4Q1L191"/>
<dbReference type="InterPro" id="IPR011024">
    <property type="entry name" value="G_crystallin-like"/>
</dbReference>
<dbReference type="STRING" id="1713.GCA_000718325_00123"/>